<sequence length="255" mass="25706">MVAKRTHGSGEDASNDDKGKGHDDLPVRPRAATPAGAAPATASASPAKLSTQPVQAVSASSIGAAKHDSKGGNSSGEGGAAGPAALAGPASASGPAAAAPAAGPAGSGPPARAPAVSAPATFAVATEAAAAPKGRPVSSQLARNFIRKLQGGGKAQTRLKVLLDTLAAEDGCEVMIIRDQMDVTCAIVVQSAVQKVSFEQWGESLTLYFKHGTNNVGYHLASCVAKTPTGRRFSIFDFMSLMEKAVTLEIIFEVF</sequence>
<evidence type="ECO:0000256" key="1">
    <source>
        <dbReference type="SAM" id="MobiDB-lite"/>
    </source>
</evidence>
<evidence type="ECO:0000313" key="3">
    <source>
        <dbReference type="EMBL" id="KAE9021507.1"/>
    </source>
</evidence>
<feature type="compositionally biased region" description="Basic and acidic residues" evidence="1">
    <location>
        <begin position="15"/>
        <end position="27"/>
    </location>
</feature>
<accession>A0A6A3LTQ7</accession>
<organism evidence="3 4">
    <name type="scientific">Phytophthora rubi</name>
    <dbReference type="NCBI Taxonomy" id="129364"/>
    <lineage>
        <taxon>Eukaryota</taxon>
        <taxon>Sar</taxon>
        <taxon>Stramenopiles</taxon>
        <taxon>Oomycota</taxon>
        <taxon>Peronosporomycetes</taxon>
        <taxon>Peronosporales</taxon>
        <taxon>Peronosporaceae</taxon>
        <taxon>Phytophthora</taxon>
    </lineage>
</organism>
<dbReference type="AlphaFoldDB" id="A0A6A3LTQ7"/>
<dbReference type="EMBL" id="QXFV01000909">
    <property type="protein sequence ID" value="KAE9021507.1"/>
    <property type="molecule type" value="Genomic_DNA"/>
</dbReference>
<feature type="region of interest" description="Disordered" evidence="1">
    <location>
        <begin position="1"/>
        <end position="115"/>
    </location>
</feature>
<dbReference type="InterPro" id="IPR048324">
    <property type="entry name" value="ZSWIM1-3_RNaseH-like"/>
</dbReference>
<reference evidence="3 4" key="1">
    <citation type="submission" date="2018-09" db="EMBL/GenBank/DDBJ databases">
        <title>Genomic investigation of the strawberry pathogen Phytophthora fragariae indicates pathogenicity is determined by transcriptional variation in three key races.</title>
        <authorList>
            <person name="Adams T.M."/>
            <person name="Armitage A.D."/>
            <person name="Sobczyk M.K."/>
            <person name="Bates H.J."/>
            <person name="Dunwell J.M."/>
            <person name="Nellist C.F."/>
            <person name="Harrison R.J."/>
        </authorList>
    </citation>
    <scope>NUCLEOTIDE SEQUENCE [LARGE SCALE GENOMIC DNA]</scope>
    <source>
        <strain evidence="3 4">SCRP249</strain>
    </source>
</reference>
<comment type="caution">
    <text evidence="3">The sequence shown here is derived from an EMBL/GenBank/DDBJ whole genome shotgun (WGS) entry which is preliminary data.</text>
</comment>
<feature type="compositionally biased region" description="Polar residues" evidence="1">
    <location>
        <begin position="48"/>
        <end position="61"/>
    </location>
</feature>
<feature type="domain" description="ZSWIM1/3 RNaseH-like" evidence="2">
    <location>
        <begin position="167"/>
        <end position="255"/>
    </location>
</feature>
<feature type="compositionally biased region" description="Low complexity" evidence="1">
    <location>
        <begin position="28"/>
        <end position="47"/>
    </location>
</feature>
<evidence type="ECO:0000313" key="4">
    <source>
        <dbReference type="Proteomes" id="UP000429607"/>
    </source>
</evidence>
<dbReference type="Proteomes" id="UP000429607">
    <property type="component" value="Unassembled WGS sequence"/>
</dbReference>
<name>A0A6A3LTQ7_9STRA</name>
<feature type="compositionally biased region" description="Low complexity" evidence="1">
    <location>
        <begin position="82"/>
        <end position="115"/>
    </location>
</feature>
<dbReference type="Pfam" id="PF21056">
    <property type="entry name" value="ZSWIM1-3_RNaseH-like"/>
    <property type="match status" value="1"/>
</dbReference>
<proteinExistence type="predicted"/>
<protein>
    <recommendedName>
        <fullName evidence="2">ZSWIM1/3 RNaseH-like domain-containing protein</fullName>
    </recommendedName>
</protein>
<gene>
    <name evidence="3" type="ORF">PR001_g13356</name>
</gene>
<evidence type="ECO:0000259" key="2">
    <source>
        <dbReference type="Pfam" id="PF21056"/>
    </source>
</evidence>